<evidence type="ECO:0000313" key="3">
    <source>
        <dbReference type="Proteomes" id="UP000185557"/>
    </source>
</evidence>
<dbReference type="Proteomes" id="UP000185557">
    <property type="component" value="Unassembled WGS sequence"/>
</dbReference>
<evidence type="ECO:0000313" key="2">
    <source>
        <dbReference type="EMBL" id="OKH48797.1"/>
    </source>
</evidence>
<comment type="caution">
    <text evidence="2">The sequence shown here is derived from an EMBL/GenBank/DDBJ whole genome shotgun (WGS) entry which is preliminary data.</text>
</comment>
<feature type="region of interest" description="Disordered" evidence="1">
    <location>
        <begin position="85"/>
        <end position="132"/>
    </location>
</feature>
<accession>A0A1U7J7C0</accession>
<proteinExistence type="predicted"/>
<evidence type="ECO:0000256" key="1">
    <source>
        <dbReference type="SAM" id="MobiDB-lite"/>
    </source>
</evidence>
<dbReference type="AlphaFoldDB" id="A0A1U7J7C0"/>
<reference evidence="2 3" key="1">
    <citation type="submission" date="2016-11" db="EMBL/GenBank/DDBJ databases">
        <title>Draft Genome Sequences of Nine Cyanobacterial Strains from Diverse Habitats.</title>
        <authorList>
            <person name="Zhu T."/>
            <person name="Hou S."/>
            <person name="Lu X."/>
            <person name="Hess W.R."/>
        </authorList>
    </citation>
    <scope>NUCLEOTIDE SEQUENCE [LARGE SCALE GENOMIC DNA]</scope>
    <source>
        <strain evidence="2 3">NIES-30</strain>
    </source>
</reference>
<organism evidence="2 3">
    <name type="scientific">Phormidium tenue NIES-30</name>
    <dbReference type="NCBI Taxonomy" id="549789"/>
    <lineage>
        <taxon>Bacteria</taxon>
        <taxon>Bacillati</taxon>
        <taxon>Cyanobacteriota</taxon>
        <taxon>Cyanophyceae</taxon>
        <taxon>Oscillatoriophycideae</taxon>
        <taxon>Oscillatoriales</taxon>
        <taxon>Oscillatoriaceae</taxon>
        <taxon>Phormidium</taxon>
    </lineage>
</organism>
<name>A0A1U7J7C0_9CYAN</name>
<sequence>MTQFRHQYPQGSLTSDLLTIHDGLYVVRVCAGVDNLILASGLGANTALEMAEDIATTRALERLSLTAEPPSLTHPIGVERVEAPRAATPQPSHGLANPEAILPGRGSANAPSPSAPPNDELTPTTHLELPPPRLSLVPPTLDQENFPEPPAAELPLAAMTTPVLPPQVTPSEVELPATFEVSANEFIDLTTEPAAVDLSDIIAQTDVELQRLGWGVAQGREFLKKTYGKLSRHDLTDDELLEFLLFLETQSPHDGT</sequence>
<dbReference type="EMBL" id="MRCG01000005">
    <property type="protein sequence ID" value="OKH48797.1"/>
    <property type="molecule type" value="Genomic_DNA"/>
</dbReference>
<gene>
    <name evidence="2" type="ORF">NIES30_08605</name>
</gene>
<keyword evidence="3" id="KW-1185">Reference proteome</keyword>
<protein>
    <submittedName>
        <fullName evidence="2">Uncharacterized protein</fullName>
    </submittedName>
</protein>
<dbReference type="STRING" id="549789.NIES30_08605"/>
<feature type="compositionally biased region" description="Low complexity" evidence="1">
    <location>
        <begin position="107"/>
        <end position="128"/>
    </location>
</feature>